<dbReference type="EMBL" id="BAABDF010000007">
    <property type="protein sequence ID" value="GAA3869663.1"/>
    <property type="molecule type" value="Genomic_DNA"/>
</dbReference>
<dbReference type="Proteomes" id="UP001399917">
    <property type="component" value="Unassembled WGS sequence"/>
</dbReference>
<gene>
    <name evidence="1" type="ORF">GCM10022404_19600</name>
</gene>
<evidence type="ECO:0000313" key="2">
    <source>
        <dbReference type="Proteomes" id="UP001399917"/>
    </source>
</evidence>
<protein>
    <submittedName>
        <fullName evidence="1">Uncharacterized protein</fullName>
    </submittedName>
</protein>
<keyword evidence="2" id="KW-1185">Reference proteome</keyword>
<proteinExistence type="predicted"/>
<accession>A0ABP7KBI1</accession>
<evidence type="ECO:0000313" key="1">
    <source>
        <dbReference type="EMBL" id="GAA3869663.1"/>
    </source>
</evidence>
<name>A0ABP7KBI1_9RHOB</name>
<comment type="caution">
    <text evidence="1">The sequence shown here is derived from an EMBL/GenBank/DDBJ whole genome shotgun (WGS) entry which is preliminary data.</text>
</comment>
<organism evidence="1 2">
    <name type="scientific">Celeribacter arenosi</name>
    <dbReference type="NCBI Taxonomy" id="792649"/>
    <lineage>
        <taxon>Bacteria</taxon>
        <taxon>Pseudomonadati</taxon>
        <taxon>Pseudomonadota</taxon>
        <taxon>Alphaproteobacteria</taxon>
        <taxon>Rhodobacterales</taxon>
        <taxon>Roseobacteraceae</taxon>
        <taxon>Celeribacter</taxon>
    </lineage>
</organism>
<sequence length="265" mass="29050">MSESMTNLDPQAVLASVRRLVSETRVDQSDAFVLSPALRIDDAAQNNPTSISEPLVLSADQAVKMPETLEATEVPTEWSPAYDDTPNADAVAHAAHMTLEERIAELESAVGAQLSDWEPDGSEDLTEEIPQEVPRAFAETGARVLRFQSAPDRGADTPQAVVEPTKAPQADKRVFDSARVEDIRAAALDAARRSAQDAAASSIRNSFSDTGLEDDELMDEEALRDFVAQVIREELQGALGERITRNVRRLVRREVQRALALREFD</sequence>
<reference evidence="2" key="1">
    <citation type="journal article" date="2019" name="Int. J. Syst. Evol. Microbiol.">
        <title>The Global Catalogue of Microorganisms (GCM) 10K type strain sequencing project: providing services to taxonomists for standard genome sequencing and annotation.</title>
        <authorList>
            <consortium name="The Broad Institute Genomics Platform"/>
            <consortium name="The Broad Institute Genome Sequencing Center for Infectious Disease"/>
            <person name="Wu L."/>
            <person name="Ma J."/>
        </authorList>
    </citation>
    <scope>NUCLEOTIDE SEQUENCE [LARGE SCALE GENOMIC DNA]</scope>
    <source>
        <strain evidence="2">JCM 17190</strain>
    </source>
</reference>